<reference evidence="1" key="1">
    <citation type="submission" date="2021-10" db="EMBL/GenBank/DDBJ databases">
        <title>Melipona bicolor Genome sequencing and assembly.</title>
        <authorList>
            <person name="Araujo N.S."/>
            <person name="Arias M.C."/>
        </authorList>
    </citation>
    <scope>NUCLEOTIDE SEQUENCE</scope>
    <source>
        <strain evidence="1">USP_2M_L1-L4_2017</strain>
        <tissue evidence="1">Whole body</tissue>
    </source>
</reference>
<protein>
    <submittedName>
        <fullName evidence="1">Uncharacterized protein</fullName>
    </submittedName>
</protein>
<keyword evidence="2" id="KW-1185">Reference proteome</keyword>
<organism evidence="1 2">
    <name type="scientific">Melipona bicolor</name>
    <dbReference type="NCBI Taxonomy" id="60889"/>
    <lineage>
        <taxon>Eukaryota</taxon>
        <taxon>Metazoa</taxon>
        <taxon>Ecdysozoa</taxon>
        <taxon>Arthropoda</taxon>
        <taxon>Hexapoda</taxon>
        <taxon>Insecta</taxon>
        <taxon>Pterygota</taxon>
        <taxon>Neoptera</taxon>
        <taxon>Endopterygota</taxon>
        <taxon>Hymenoptera</taxon>
        <taxon>Apocrita</taxon>
        <taxon>Aculeata</taxon>
        <taxon>Apoidea</taxon>
        <taxon>Anthophila</taxon>
        <taxon>Apidae</taxon>
        <taxon>Melipona</taxon>
    </lineage>
</organism>
<gene>
    <name evidence="1" type="ORF">K0M31_015403</name>
</gene>
<dbReference type="AlphaFoldDB" id="A0AA40KF70"/>
<sequence>MKNGEGLERETGLPLTSPLVFDLIYKRLRQTGQQRNSVESGAEIRRESRVGTISLFPLDLLRR</sequence>
<evidence type="ECO:0000313" key="1">
    <source>
        <dbReference type="EMBL" id="KAK1118127.1"/>
    </source>
</evidence>
<dbReference type="EMBL" id="JAHYIQ010000045">
    <property type="protein sequence ID" value="KAK1118127.1"/>
    <property type="molecule type" value="Genomic_DNA"/>
</dbReference>
<proteinExistence type="predicted"/>
<evidence type="ECO:0000313" key="2">
    <source>
        <dbReference type="Proteomes" id="UP001177670"/>
    </source>
</evidence>
<accession>A0AA40KF70</accession>
<name>A0AA40KF70_9HYME</name>
<feature type="non-terminal residue" evidence="1">
    <location>
        <position position="63"/>
    </location>
</feature>
<dbReference type="Proteomes" id="UP001177670">
    <property type="component" value="Unassembled WGS sequence"/>
</dbReference>
<comment type="caution">
    <text evidence="1">The sequence shown here is derived from an EMBL/GenBank/DDBJ whole genome shotgun (WGS) entry which is preliminary data.</text>
</comment>